<keyword evidence="3" id="KW-1185">Reference proteome</keyword>
<feature type="region of interest" description="Disordered" evidence="1">
    <location>
        <begin position="1"/>
        <end position="21"/>
    </location>
</feature>
<proteinExistence type="predicted"/>
<dbReference type="Proteomes" id="UP001283361">
    <property type="component" value="Unassembled WGS sequence"/>
</dbReference>
<accession>A0AAE0YSF5</accession>
<evidence type="ECO:0000313" key="3">
    <source>
        <dbReference type="Proteomes" id="UP001283361"/>
    </source>
</evidence>
<dbReference type="AlphaFoldDB" id="A0AAE0YSF5"/>
<dbReference type="EMBL" id="JAWDGP010005588">
    <property type="protein sequence ID" value="KAK3755797.1"/>
    <property type="molecule type" value="Genomic_DNA"/>
</dbReference>
<gene>
    <name evidence="2" type="ORF">RRG08_033974</name>
</gene>
<reference evidence="2" key="1">
    <citation type="journal article" date="2023" name="G3 (Bethesda)">
        <title>A reference genome for the long-term kleptoplast-retaining sea slug Elysia crispata morphotype clarki.</title>
        <authorList>
            <person name="Eastman K.E."/>
            <person name="Pendleton A.L."/>
            <person name="Shaikh M.A."/>
            <person name="Suttiyut T."/>
            <person name="Ogas R."/>
            <person name="Tomko P."/>
            <person name="Gavelis G."/>
            <person name="Widhalm J.R."/>
            <person name="Wisecaver J.H."/>
        </authorList>
    </citation>
    <scope>NUCLEOTIDE SEQUENCE</scope>
    <source>
        <strain evidence="2">ECLA1</strain>
    </source>
</reference>
<organism evidence="2 3">
    <name type="scientific">Elysia crispata</name>
    <name type="common">lettuce slug</name>
    <dbReference type="NCBI Taxonomy" id="231223"/>
    <lineage>
        <taxon>Eukaryota</taxon>
        <taxon>Metazoa</taxon>
        <taxon>Spiralia</taxon>
        <taxon>Lophotrochozoa</taxon>
        <taxon>Mollusca</taxon>
        <taxon>Gastropoda</taxon>
        <taxon>Heterobranchia</taxon>
        <taxon>Euthyneura</taxon>
        <taxon>Panpulmonata</taxon>
        <taxon>Sacoglossa</taxon>
        <taxon>Placobranchoidea</taxon>
        <taxon>Plakobranchidae</taxon>
        <taxon>Elysia</taxon>
    </lineage>
</organism>
<feature type="compositionally biased region" description="Basic and acidic residues" evidence="1">
    <location>
        <begin position="12"/>
        <end position="21"/>
    </location>
</feature>
<sequence length="70" mass="7749">MEKGWTELVEGDGQRPEGKLWTGDIRRSDVHECIFHSKQTGQKRIIRGIRVAVGVGEGVGQEERGENTGS</sequence>
<protein>
    <submittedName>
        <fullName evidence="2">Uncharacterized protein</fullName>
    </submittedName>
</protein>
<comment type="caution">
    <text evidence="2">The sequence shown here is derived from an EMBL/GenBank/DDBJ whole genome shotgun (WGS) entry which is preliminary data.</text>
</comment>
<name>A0AAE0YSF5_9GAST</name>
<evidence type="ECO:0000256" key="1">
    <source>
        <dbReference type="SAM" id="MobiDB-lite"/>
    </source>
</evidence>
<evidence type="ECO:0000313" key="2">
    <source>
        <dbReference type="EMBL" id="KAK3755797.1"/>
    </source>
</evidence>